<dbReference type="InterPro" id="IPR023214">
    <property type="entry name" value="HAD_sf"/>
</dbReference>
<dbReference type="InterPro" id="IPR050365">
    <property type="entry name" value="TIM50"/>
</dbReference>
<dbReference type="Pfam" id="PF03031">
    <property type="entry name" value="NIF"/>
    <property type="match status" value="1"/>
</dbReference>
<dbReference type="SUPFAM" id="SSF56784">
    <property type="entry name" value="HAD-like"/>
    <property type="match status" value="1"/>
</dbReference>
<evidence type="ECO:0000259" key="1">
    <source>
        <dbReference type="PROSITE" id="PS50969"/>
    </source>
</evidence>
<reference evidence="2 3" key="1">
    <citation type="journal article" date="2015" name="Genome Announc.">
        <title>Draft Genome Sequences of Marine Isolates of Thalassomonas viridans and Thalassomonas actiniarum.</title>
        <authorList>
            <person name="Olonade I."/>
            <person name="van Zyl L.J."/>
            <person name="Trindade M."/>
        </authorList>
    </citation>
    <scope>NUCLEOTIDE SEQUENCE [LARGE SCALE GENOMIC DNA]</scope>
    <source>
        <strain evidence="2 3">A5K-106</strain>
    </source>
</reference>
<dbReference type="InterPro" id="IPR036412">
    <property type="entry name" value="HAD-like_sf"/>
</dbReference>
<dbReference type="GO" id="GO:0016787">
    <property type="term" value="F:hydrolase activity"/>
    <property type="evidence" value="ECO:0007669"/>
    <property type="project" value="UniProtKB-KW"/>
</dbReference>
<sequence>MDIDETLLHASTYPLAQAYDYKAERTWIYKRPYVDELLQYCAQFFRLAVWTSARASYAGEIFSQVFPYLTPEFIYSEKHCLTGTAPDGSEHSLKPLGILEQQGFDLRRVLMVDDSPEKLALNPGNLILIEPFYPKIISGHDDIELKKLKNYLALIRNTEDFLSIKKSLNLTDNRQRVV</sequence>
<evidence type="ECO:0000313" key="3">
    <source>
        <dbReference type="Proteomes" id="UP000032568"/>
    </source>
</evidence>
<gene>
    <name evidence="2" type="ORF">SG35_010240</name>
</gene>
<dbReference type="Proteomes" id="UP000032568">
    <property type="component" value="Chromosome"/>
</dbReference>
<dbReference type="Gene3D" id="3.40.50.1000">
    <property type="entry name" value="HAD superfamily/HAD-like"/>
    <property type="match status" value="1"/>
</dbReference>
<dbReference type="RefSeq" id="WP_160298414.1">
    <property type="nucleotide sequence ID" value="NZ_CP059735.1"/>
</dbReference>
<dbReference type="PROSITE" id="PS50969">
    <property type="entry name" value="FCP1"/>
    <property type="match status" value="1"/>
</dbReference>
<evidence type="ECO:0000313" key="2">
    <source>
        <dbReference type="EMBL" id="WDE00967.1"/>
    </source>
</evidence>
<protein>
    <submittedName>
        <fullName evidence="2">HAD family hydrolase</fullName>
    </submittedName>
</protein>
<keyword evidence="2" id="KW-0378">Hydrolase</keyword>
<feature type="domain" description="FCP1 homology" evidence="1">
    <location>
        <begin position="1"/>
        <end position="155"/>
    </location>
</feature>
<keyword evidence="3" id="KW-1185">Reference proteome</keyword>
<name>A0AAE9YUT5_9GAMM</name>
<proteinExistence type="predicted"/>
<organism evidence="2 3">
    <name type="scientific">Thalassomonas actiniarum</name>
    <dbReference type="NCBI Taxonomy" id="485447"/>
    <lineage>
        <taxon>Bacteria</taxon>
        <taxon>Pseudomonadati</taxon>
        <taxon>Pseudomonadota</taxon>
        <taxon>Gammaproteobacteria</taxon>
        <taxon>Alteromonadales</taxon>
        <taxon>Colwelliaceae</taxon>
        <taxon>Thalassomonas</taxon>
    </lineage>
</organism>
<dbReference type="PANTHER" id="PTHR12210">
    <property type="entry name" value="DULLARD PROTEIN PHOSPHATASE"/>
    <property type="match status" value="1"/>
</dbReference>
<dbReference type="AlphaFoldDB" id="A0AAE9YUT5"/>
<dbReference type="SMART" id="SM00577">
    <property type="entry name" value="CPDc"/>
    <property type="match status" value="1"/>
</dbReference>
<accession>A0AAE9YUT5</accession>
<dbReference type="EMBL" id="CP059735">
    <property type="protein sequence ID" value="WDE00967.1"/>
    <property type="molecule type" value="Genomic_DNA"/>
</dbReference>
<dbReference type="KEGG" id="tact:SG35_010240"/>
<reference evidence="2 3" key="2">
    <citation type="journal article" date="2022" name="Mar. Drugs">
        <title>Bioassay-Guided Fractionation Leads to the Detection of Cholic Acid Generated by the Rare Thalassomonas sp.</title>
        <authorList>
            <person name="Pheiffer F."/>
            <person name="Schneider Y.K."/>
            <person name="Hansen E.H."/>
            <person name="Andersen J.H."/>
            <person name="Isaksson J."/>
            <person name="Busche T."/>
            <person name="R C."/>
            <person name="Kalinowski J."/>
            <person name="Zyl L.V."/>
            <person name="Trindade M."/>
        </authorList>
    </citation>
    <scope>NUCLEOTIDE SEQUENCE [LARGE SCALE GENOMIC DNA]</scope>
    <source>
        <strain evidence="2 3">A5K-106</strain>
    </source>
</reference>
<dbReference type="InterPro" id="IPR004274">
    <property type="entry name" value="FCP1_dom"/>
</dbReference>